<dbReference type="Proteomes" id="UP000037460">
    <property type="component" value="Unassembled WGS sequence"/>
</dbReference>
<keyword evidence="1" id="KW-0175">Coiled coil</keyword>
<accession>A0A0M0KBB8</accession>
<feature type="coiled-coil region" evidence="1">
    <location>
        <begin position="149"/>
        <end position="218"/>
    </location>
</feature>
<keyword evidence="3" id="KW-1185">Reference proteome</keyword>
<gene>
    <name evidence="2" type="ORF">Ctob_016020</name>
</gene>
<evidence type="ECO:0000313" key="3">
    <source>
        <dbReference type="Proteomes" id="UP000037460"/>
    </source>
</evidence>
<feature type="non-terminal residue" evidence="2">
    <location>
        <position position="708"/>
    </location>
</feature>
<name>A0A0M0KBB8_9EUKA</name>
<feature type="coiled-coil region" evidence="1">
    <location>
        <begin position="406"/>
        <end position="479"/>
    </location>
</feature>
<feature type="coiled-coil region" evidence="1">
    <location>
        <begin position="348"/>
        <end position="375"/>
    </location>
</feature>
<evidence type="ECO:0000256" key="1">
    <source>
        <dbReference type="SAM" id="Coils"/>
    </source>
</evidence>
<evidence type="ECO:0000313" key="2">
    <source>
        <dbReference type="EMBL" id="KOO36074.1"/>
    </source>
</evidence>
<reference evidence="3" key="1">
    <citation type="journal article" date="2015" name="PLoS Genet.">
        <title>Genome Sequence and Transcriptome Analyses of Chrysochromulina tobin: Metabolic Tools for Enhanced Algal Fitness in the Prominent Order Prymnesiales (Haptophyceae).</title>
        <authorList>
            <person name="Hovde B.T."/>
            <person name="Deodato C.R."/>
            <person name="Hunsperger H.M."/>
            <person name="Ryken S.A."/>
            <person name="Yost W."/>
            <person name="Jha R.K."/>
            <person name="Patterson J."/>
            <person name="Monnat R.J. Jr."/>
            <person name="Barlow S.B."/>
            <person name="Starkenburg S.R."/>
            <person name="Cattolico R.A."/>
        </authorList>
    </citation>
    <scope>NUCLEOTIDE SEQUENCE</scope>
    <source>
        <strain evidence="3">CCMP291</strain>
    </source>
</reference>
<organism evidence="2 3">
    <name type="scientific">Chrysochromulina tobinii</name>
    <dbReference type="NCBI Taxonomy" id="1460289"/>
    <lineage>
        <taxon>Eukaryota</taxon>
        <taxon>Haptista</taxon>
        <taxon>Haptophyta</taxon>
        <taxon>Prymnesiophyceae</taxon>
        <taxon>Prymnesiales</taxon>
        <taxon>Chrysochromulinaceae</taxon>
        <taxon>Chrysochromulina</taxon>
    </lineage>
</organism>
<protein>
    <submittedName>
        <fullName evidence="2">Uncharacterized protein</fullName>
    </submittedName>
</protein>
<sequence length="708" mass="78023">MSDGSFKAAYEACTQGLSELVKSAQEQVVRHLPEDEAGVAQDRGALAMRIKGADPAARKAAQARVETLDVFENLLRKATALAETLSEADREAHRKAVKAQETLFRVKLESSRTASAVNLQNAQAEMQAQYHRELEDREKSLKSGGSSALADVHRQLEAATERIVELEKDVKKQSGVNSSLRGILAVHETQEADAHTKALQAAALVERLQAELAELQRKGHDKGAVTGPIALASSGQLEFDKRLAELEVRLRAEAKAAEPRLQAEAAAQIGAAAERHERAMAEALLRFETLLAEAKQREAQLTSELEHATNLSLSHASPLPVAGDEDAVIEAAVRNATLTAQRKFAAEKSQLEVEIIALRRELTAMSANLERALRKVDGSTRRLIESRAKTASSLRGAAQYDDAEYKRRVQHLAVELEMQMDVASEEELEEAREQLTRLLSELSKTRLKENQLEAKVVGMAESDRKAQQLRGTLERVERDQRRASALVLQALGDVRVPVDPAAGFFSHHLPLALKQLIAFYLDCTNTRNMLDSALTELALSRGADSQQTSSEKLLVLLTELRALRLDAARLRLSLDEALSELEQRPSQAHSQTHVAVPVKGAGLSTAERADLHTRMQAVMVAARKLLERERKLKETIKKQQTSLNHAFHRCKEVEMELAQSRGSAAEQRESLVTSALYALQQLRHHLGAIHAVRPEATKSLDEALQVRQ</sequence>
<dbReference type="EMBL" id="JWZX01000639">
    <property type="protein sequence ID" value="KOO36074.1"/>
    <property type="molecule type" value="Genomic_DNA"/>
</dbReference>
<dbReference type="AlphaFoldDB" id="A0A0M0KBB8"/>
<comment type="caution">
    <text evidence="2">The sequence shown here is derived from an EMBL/GenBank/DDBJ whole genome shotgun (WGS) entry which is preliminary data.</text>
</comment>
<feature type="coiled-coil region" evidence="1">
    <location>
        <begin position="273"/>
        <end position="311"/>
    </location>
</feature>
<proteinExistence type="predicted"/>